<dbReference type="EMBL" id="SDPM01000001">
    <property type="protein sequence ID" value="RXZ88225.1"/>
    <property type="molecule type" value="Genomic_DNA"/>
</dbReference>
<organism evidence="2 3">
    <name type="scientific">Agromyces atrinae</name>
    <dbReference type="NCBI Taxonomy" id="592376"/>
    <lineage>
        <taxon>Bacteria</taxon>
        <taxon>Bacillati</taxon>
        <taxon>Actinomycetota</taxon>
        <taxon>Actinomycetes</taxon>
        <taxon>Micrococcales</taxon>
        <taxon>Microbacteriaceae</taxon>
        <taxon>Agromyces</taxon>
    </lineage>
</organism>
<evidence type="ECO:0000313" key="3">
    <source>
        <dbReference type="Proteomes" id="UP000292686"/>
    </source>
</evidence>
<keyword evidence="1" id="KW-0812">Transmembrane</keyword>
<feature type="transmembrane region" description="Helical" evidence="1">
    <location>
        <begin position="12"/>
        <end position="35"/>
    </location>
</feature>
<feature type="transmembrane region" description="Helical" evidence="1">
    <location>
        <begin position="150"/>
        <end position="170"/>
    </location>
</feature>
<accession>A0A4Q2M7K0</accession>
<dbReference type="OrthoDB" id="4827927at2"/>
<dbReference type="AlphaFoldDB" id="A0A4Q2M7K0"/>
<sequence length="171" mass="17604">MDAESREREPMETLLVVALAVAVVAMGLVAGYVFAYGNSVMSGLRSADDRTFVVASQKMITAVPNPIFIGLSNLPVLALGAALIAGALSGAGWVAMLLISSSLALYAATLGITFLVNVPLNNALLSVGTAVVELAQARSGFEEPWTRANAWRSATAVAAVITSLVALVLLS</sequence>
<comment type="caution">
    <text evidence="2">The sequence shown here is derived from an EMBL/GenBank/DDBJ whole genome shotgun (WGS) entry which is preliminary data.</text>
</comment>
<dbReference type="InterPro" id="IPR013901">
    <property type="entry name" value="Anthrone_oxy"/>
</dbReference>
<dbReference type="Pfam" id="PF08592">
    <property type="entry name" value="Anthrone_oxy"/>
    <property type="match status" value="1"/>
</dbReference>
<evidence type="ECO:0000256" key="1">
    <source>
        <dbReference type="SAM" id="Phobius"/>
    </source>
</evidence>
<gene>
    <name evidence="2" type="ORF">ESP50_03330</name>
</gene>
<feature type="transmembrane region" description="Helical" evidence="1">
    <location>
        <begin position="95"/>
        <end position="116"/>
    </location>
</feature>
<keyword evidence="1" id="KW-1133">Transmembrane helix</keyword>
<keyword evidence="3" id="KW-1185">Reference proteome</keyword>
<evidence type="ECO:0000313" key="2">
    <source>
        <dbReference type="EMBL" id="RXZ88225.1"/>
    </source>
</evidence>
<name>A0A4Q2M7K0_9MICO</name>
<proteinExistence type="predicted"/>
<feature type="transmembrane region" description="Helical" evidence="1">
    <location>
        <begin position="67"/>
        <end position="88"/>
    </location>
</feature>
<protein>
    <submittedName>
        <fullName evidence="2">DUF1772 domain-containing protein</fullName>
    </submittedName>
</protein>
<reference evidence="2 3" key="1">
    <citation type="submission" date="2019-01" db="EMBL/GenBank/DDBJ databases">
        <title>Agromyces.</title>
        <authorList>
            <person name="Li J."/>
        </authorList>
    </citation>
    <scope>NUCLEOTIDE SEQUENCE [LARGE SCALE GENOMIC DNA]</scope>
    <source>
        <strain evidence="2 3">DSM 23870</strain>
    </source>
</reference>
<dbReference type="Proteomes" id="UP000292686">
    <property type="component" value="Unassembled WGS sequence"/>
</dbReference>
<keyword evidence="1" id="KW-0472">Membrane</keyword>